<sequence length="209" mass="24400">MLSALTSLKLFRHLNHYFPIRGHSFLSFNKDFAVLKRKIWKYDRVYTIKEYVEMIVTSSCKRSFIVVIPDSISILEFKRWWPKYFKRTVLSQESYCKSVPRDQKTSFKPNQFMHFSYASDNAGLMARPFIDSLAKHHFRVLDSKLSDLVLPADTAYPAGCIPVNQEKLMTSDSYKIAYHTQKIAGPTIMKSSCGRHVQKKKRKTFLVIN</sequence>
<dbReference type="EMBL" id="JARBHB010000017">
    <property type="protein sequence ID" value="KAJ8865665.1"/>
    <property type="molecule type" value="Genomic_DNA"/>
</dbReference>
<accession>A0ABQ9FZJ3</accession>
<keyword evidence="2" id="KW-1185">Reference proteome</keyword>
<reference evidence="1 2" key="1">
    <citation type="submission" date="2023-02" db="EMBL/GenBank/DDBJ databases">
        <title>LHISI_Scaffold_Assembly.</title>
        <authorList>
            <person name="Stuart O.P."/>
            <person name="Cleave R."/>
            <person name="Magrath M.J.L."/>
            <person name="Mikheyev A.S."/>
        </authorList>
    </citation>
    <scope>NUCLEOTIDE SEQUENCE [LARGE SCALE GENOMIC DNA]</scope>
    <source>
        <strain evidence="1">Daus_M_001</strain>
        <tissue evidence="1">Leg muscle</tissue>
    </source>
</reference>
<protein>
    <submittedName>
        <fullName evidence="1">Uncharacterized protein</fullName>
    </submittedName>
</protein>
<evidence type="ECO:0000313" key="2">
    <source>
        <dbReference type="Proteomes" id="UP001159363"/>
    </source>
</evidence>
<organism evidence="1 2">
    <name type="scientific">Dryococelus australis</name>
    <dbReference type="NCBI Taxonomy" id="614101"/>
    <lineage>
        <taxon>Eukaryota</taxon>
        <taxon>Metazoa</taxon>
        <taxon>Ecdysozoa</taxon>
        <taxon>Arthropoda</taxon>
        <taxon>Hexapoda</taxon>
        <taxon>Insecta</taxon>
        <taxon>Pterygota</taxon>
        <taxon>Neoptera</taxon>
        <taxon>Polyneoptera</taxon>
        <taxon>Phasmatodea</taxon>
        <taxon>Verophasmatodea</taxon>
        <taxon>Anareolatae</taxon>
        <taxon>Phasmatidae</taxon>
        <taxon>Eurycanthinae</taxon>
        <taxon>Dryococelus</taxon>
    </lineage>
</organism>
<dbReference type="Proteomes" id="UP001159363">
    <property type="component" value="Chromosome 16"/>
</dbReference>
<proteinExistence type="predicted"/>
<evidence type="ECO:0000313" key="1">
    <source>
        <dbReference type="EMBL" id="KAJ8865665.1"/>
    </source>
</evidence>
<name>A0ABQ9FZJ3_9NEOP</name>
<comment type="caution">
    <text evidence="1">The sequence shown here is derived from an EMBL/GenBank/DDBJ whole genome shotgun (WGS) entry which is preliminary data.</text>
</comment>
<gene>
    <name evidence="1" type="ORF">PR048_033185</name>
</gene>